<evidence type="ECO:0000313" key="2">
    <source>
        <dbReference type="EMBL" id="UNI16864.1"/>
    </source>
</evidence>
<proteinExistence type="predicted"/>
<organism evidence="2 3">
    <name type="scientific">Purpureocillium takamizusanense</name>
    <dbReference type="NCBI Taxonomy" id="2060973"/>
    <lineage>
        <taxon>Eukaryota</taxon>
        <taxon>Fungi</taxon>
        <taxon>Dikarya</taxon>
        <taxon>Ascomycota</taxon>
        <taxon>Pezizomycotina</taxon>
        <taxon>Sordariomycetes</taxon>
        <taxon>Hypocreomycetidae</taxon>
        <taxon>Hypocreales</taxon>
        <taxon>Ophiocordycipitaceae</taxon>
        <taxon>Purpureocillium</taxon>
    </lineage>
</organism>
<gene>
    <name evidence="2" type="ORF">JDV02_003261</name>
</gene>
<dbReference type="KEGG" id="ptkz:JDV02_003261"/>
<feature type="region of interest" description="Disordered" evidence="1">
    <location>
        <begin position="1"/>
        <end position="34"/>
    </location>
</feature>
<name>A0A9Q8V9H1_9HYPO</name>
<reference evidence="2" key="1">
    <citation type="submission" date="2021-11" db="EMBL/GenBank/DDBJ databases">
        <title>Purpureocillium_takamizusanense_genome.</title>
        <authorList>
            <person name="Nguyen N.-H."/>
        </authorList>
    </citation>
    <scope>NUCLEOTIDE SEQUENCE</scope>
    <source>
        <strain evidence="2">PT3</strain>
    </source>
</reference>
<sequence length="223" mass="25777">MVSQIPGPSRGRPQNPLPSGTPIPRCTGPLPTGDVQDLRRELQYRPLCTDFGIPLPPPYVIAEFPHGEPMRLDINLSRCRTVRLEHRMAGLIHGVLLRQCLIRALRLSMFKSDLWDTPADDLWQHPAEVEKRMKRGGKAKRRPAPNSRGLWRKKRCETAVELLQRDIRDLEVEYIYHWYDLRDVTYMRELKKEVEDGWERHAGPMGGSWTMRLADPGQLPQTS</sequence>
<dbReference type="Proteomes" id="UP000829364">
    <property type="component" value="Chromosome 2"/>
</dbReference>
<evidence type="ECO:0000313" key="3">
    <source>
        <dbReference type="Proteomes" id="UP000829364"/>
    </source>
</evidence>
<dbReference type="OrthoDB" id="10472803at2759"/>
<dbReference type="RefSeq" id="XP_047840345.1">
    <property type="nucleotide sequence ID" value="XM_047984371.1"/>
</dbReference>
<dbReference type="EMBL" id="CP086355">
    <property type="protein sequence ID" value="UNI16864.1"/>
    <property type="molecule type" value="Genomic_DNA"/>
</dbReference>
<evidence type="ECO:0000256" key="1">
    <source>
        <dbReference type="SAM" id="MobiDB-lite"/>
    </source>
</evidence>
<dbReference type="GeneID" id="72065221"/>
<protein>
    <submittedName>
        <fullName evidence="2">Uncharacterized protein</fullName>
    </submittedName>
</protein>
<dbReference type="AlphaFoldDB" id="A0A9Q8V9H1"/>
<accession>A0A9Q8V9H1</accession>
<keyword evidence="3" id="KW-1185">Reference proteome</keyword>